<dbReference type="Gene3D" id="1.25.40.390">
    <property type="match status" value="1"/>
</dbReference>
<proteinExistence type="inferred from homology"/>
<feature type="chain" id="PRO_5040745553" evidence="6">
    <location>
        <begin position="22"/>
        <end position="467"/>
    </location>
</feature>
<feature type="signal peptide" evidence="6">
    <location>
        <begin position="1"/>
        <end position="21"/>
    </location>
</feature>
<dbReference type="InterPro" id="IPR012944">
    <property type="entry name" value="SusD_RagB_dom"/>
</dbReference>
<dbReference type="Pfam" id="PF07980">
    <property type="entry name" value="SusD_RagB"/>
    <property type="match status" value="1"/>
</dbReference>
<organism evidence="9 10">
    <name type="scientific">Zunongwangia pacifica</name>
    <dbReference type="NCBI Taxonomy" id="2911062"/>
    <lineage>
        <taxon>Bacteria</taxon>
        <taxon>Pseudomonadati</taxon>
        <taxon>Bacteroidota</taxon>
        <taxon>Flavobacteriia</taxon>
        <taxon>Flavobacteriales</taxon>
        <taxon>Flavobacteriaceae</taxon>
        <taxon>Zunongwangia</taxon>
    </lineage>
</organism>
<dbReference type="GO" id="GO:0009279">
    <property type="term" value="C:cell outer membrane"/>
    <property type="evidence" value="ECO:0007669"/>
    <property type="project" value="UniProtKB-SubCell"/>
</dbReference>
<reference evidence="9" key="1">
    <citation type="submission" date="2022-01" db="EMBL/GenBank/DDBJ databases">
        <title>Genome sequencing of Zunongwangia sp. M21534 genome.</title>
        <authorList>
            <person name="Chen Y."/>
            <person name="Dong C."/>
            <person name="Shao Z."/>
        </authorList>
    </citation>
    <scope>NUCLEOTIDE SEQUENCE</scope>
    <source>
        <strain evidence="9">MCCC M21534</strain>
    </source>
</reference>
<evidence type="ECO:0000313" key="10">
    <source>
        <dbReference type="Proteomes" id="UP001139521"/>
    </source>
</evidence>
<dbReference type="RefSeq" id="WP_249603525.1">
    <property type="nucleotide sequence ID" value="NZ_JAKHSK010000060.1"/>
</dbReference>
<dbReference type="Gene3D" id="2.20.20.130">
    <property type="match status" value="1"/>
</dbReference>
<gene>
    <name evidence="9" type="ORF">L1967_21355</name>
</gene>
<evidence type="ECO:0000256" key="6">
    <source>
        <dbReference type="SAM" id="SignalP"/>
    </source>
</evidence>
<evidence type="ECO:0000259" key="8">
    <source>
        <dbReference type="Pfam" id="PF14322"/>
    </source>
</evidence>
<evidence type="ECO:0000256" key="1">
    <source>
        <dbReference type="ARBA" id="ARBA00004442"/>
    </source>
</evidence>
<dbReference type="SUPFAM" id="SSF48452">
    <property type="entry name" value="TPR-like"/>
    <property type="match status" value="1"/>
</dbReference>
<accession>A0A9X2CM76</accession>
<keyword evidence="3 6" id="KW-0732">Signal</keyword>
<dbReference type="Gene3D" id="1.25.40.900">
    <property type="match status" value="1"/>
</dbReference>
<evidence type="ECO:0000256" key="3">
    <source>
        <dbReference type="ARBA" id="ARBA00022729"/>
    </source>
</evidence>
<dbReference type="Proteomes" id="UP001139521">
    <property type="component" value="Unassembled WGS sequence"/>
</dbReference>
<evidence type="ECO:0000259" key="7">
    <source>
        <dbReference type="Pfam" id="PF07980"/>
    </source>
</evidence>
<feature type="domain" description="RagB/SusD" evidence="7">
    <location>
        <begin position="333"/>
        <end position="465"/>
    </location>
</feature>
<protein>
    <submittedName>
        <fullName evidence="9">RagB/SusD family nutrient uptake outer membrane protein</fullName>
    </submittedName>
</protein>
<feature type="domain" description="SusD-like N-terminal" evidence="8">
    <location>
        <begin position="23"/>
        <end position="226"/>
    </location>
</feature>
<evidence type="ECO:0000256" key="2">
    <source>
        <dbReference type="ARBA" id="ARBA00006275"/>
    </source>
</evidence>
<keyword evidence="10" id="KW-1185">Reference proteome</keyword>
<dbReference type="EMBL" id="JAKHSK010000060">
    <property type="protein sequence ID" value="MCL6220846.1"/>
    <property type="molecule type" value="Genomic_DNA"/>
</dbReference>
<sequence>MKRQFLNIMILCLMVMMSSCGDDFLENKQFSTTPQEITSVNDLNALLYGAFIDATDATYYGRDMIIYGTVRGDVAYNDGGSGRFRGPAYYNMISTDAYATDTFTQMYKVIGELNTIINSDYTNTNRDEEIKNTKGQAYVFRAMVFFDLLKLYGQEHTGGNLGISILLDYDPSVKPARASLEETYAQIEADFGQGIQLLEESGINKPGTKDLINVYSAKGLASRFYLYRGTTEGLQKAYEYTSDIIASGSYAVANEDQYVNSFSQDLSNANSLFELAIGNQARLGTTSIAYMYSSAGYGDIHPLDDLKSDFDENDVRLNLFRGDFVEYKYPSIRGDNSIKMLRYEEVLLTKAEVSLRLNSNNSEALELVNKIAVNRGISAYSKVTLDDVLEERKKELFFEGQRFFDMLRTEQNIPVWAPDGTPEQIGEGENSENRILIYGSANELAFPIPQREMDINPNMVQNSGYSS</sequence>
<dbReference type="InterPro" id="IPR033985">
    <property type="entry name" value="SusD-like_N"/>
</dbReference>
<name>A0A9X2CM76_9FLAO</name>
<dbReference type="Pfam" id="PF14322">
    <property type="entry name" value="SusD-like_3"/>
    <property type="match status" value="1"/>
</dbReference>
<dbReference type="InterPro" id="IPR011990">
    <property type="entry name" value="TPR-like_helical_dom_sf"/>
</dbReference>
<comment type="caution">
    <text evidence="9">The sequence shown here is derived from an EMBL/GenBank/DDBJ whole genome shotgun (WGS) entry which is preliminary data.</text>
</comment>
<dbReference type="PROSITE" id="PS51257">
    <property type="entry name" value="PROKAR_LIPOPROTEIN"/>
    <property type="match status" value="1"/>
</dbReference>
<comment type="similarity">
    <text evidence="2">Belongs to the SusD family.</text>
</comment>
<keyword evidence="5" id="KW-0998">Cell outer membrane</keyword>
<evidence type="ECO:0000313" key="9">
    <source>
        <dbReference type="EMBL" id="MCL6220846.1"/>
    </source>
</evidence>
<evidence type="ECO:0000256" key="4">
    <source>
        <dbReference type="ARBA" id="ARBA00023136"/>
    </source>
</evidence>
<keyword evidence="4" id="KW-0472">Membrane</keyword>
<dbReference type="AlphaFoldDB" id="A0A9X2CM76"/>
<comment type="subcellular location">
    <subcellularLocation>
        <location evidence="1">Cell outer membrane</location>
    </subcellularLocation>
</comment>
<evidence type="ECO:0000256" key="5">
    <source>
        <dbReference type="ARBA" id="ARBA00023237"/>
    </source>
</evidence>